<accession>A0A9N7QKT1</accession>
<protein>
    <submittedName>
        <fullName evidence="1">Uncharacterized protein</fullName>
    </submittedName>
</protein>
<dbReference type="AlphaFoldDB" id="A0A9N7QKT1"/>
<dbReference type="Proteomes" id="UP001058626">
    <property type="component" value="Chromosome"/>
</dbReference>
<evidence type="ECO:0000313" key="2">
    <source>
        <dbReference type="Proteomes" id="UP001058626"/>
    </source>
</evidence>
<organism evidence="1 2">
    <name type="scientific">Mycobacterium pseudoshottsii</name>
    <dbReference type="NCBI Taxonomy" id="265949"/>
    <lineage>
        <taxon>Bacteria</taxon>
        <taxon>Bacillati</taxon>
        <taxon>Actinomycetota</taxon>
        <taxon>Actinomycetes</taxon>
        <taxon>Mycobacteriales</taxon>
        <taxon>Mycobacteriaceae</taxon>
        <taxon>Mycobacterium</taxon>
        <taxon>Mycobacterium ulcerans group</taxon>
    </lineage>
</organism>
<keyword evidence="2" id="KW-1185">Reference proteome</keyword>
<gene>
    <name evidence="1" type="ORF">NJB1907Z4_C25580</name>
</gene>
<evidence type="ECO:0000313" key="1">
    <source>
        <dbReference type="EMBL" id="BDN82343.1"/>
    </source>
</evidence>
<reference evidence="1" key="1">
    <citation type="submission" date="2022-06" db="EMBL/GenBank/DDBJ databases">
        <title>Complete genome sequence of Mycobacterium pseudoshottsii NJB1907-Z4.</title>
        <authorList>
            <person name="Komine T."/>
            <person name="Fukano H."/>
            <person name="Wada S."/>
        </authorList>
    </citation>
    <scope>NUCLEOTIDE SEQUENCE</scope>
    <source>
        <strain evidence="1">NJB1907-Z4</strain>
    </source>
</reference>
<dbReference type="RefSeq" id="WP_020787596.1">
    <property type="nucleotide sequence ID" value="NZ_AP026367.1"/>
</dbReference>
<name>A0A9N7QKT1_9MYCO</name>
<dbReference type="EMBL" id="AP026367">
    <property type="protein sequence ID" value="BDN82343.1"/>
    <property type="molecule type" value="Genomic_DNA"/>
</dbReference>
<proteinExistence type="predicted"/>
<sequence>MNIIGWAVIIAVALYVIYKVAQWFEDACYRWGEEEREERHRQWDQDDFEDAMEEVAWRDELKRKAAKKRFDEAQRAMAENVYERQAYEINKRFNERRAAERDIDLFGDFK</sequence>